<name>A0A8S0V9E2_OLEEU</name>
<dbReference type="Proteomes" id="UP000594638">
    <property type="component" value="Unassembled WGS sequence"/>
</dbReference>
<comment type="caution">
    <text evidence="2">The sequence shown here is derived from an EMBL/GenBank/DDBJ whole genome shotgun (WGS) entry which is preliminary data.</text>
</comment>
<reference evidence="2 3" key="1">
    <citation type="submission" date="2019-12" db="EMBL/GenBank/DDBJ databases">
        <authorList>
            <person name="Alioto T."/>
            <person name="Alioto T."/>
            <person name="Gomez Garrido J."/>
        </authorList>
    </citation>
    <scope>NUCLEOTIDE SEQUENCE [LARGE SCALE GENOMIC DNA]</scope>
</reference>
<dbReference type="PANTHER" id="PTHR35737">
    <property type="entry name" value="CRYPTIC LOCI REGULATOR"/>
    <property type="match status" value="1"/>
</dbReference>
<evidence type="ECO:0000313" key="3">
    <source>
        <dbReference type="Proteomes" id="UP000594638"/>
    </source>
</evidence>
<accession>A0A8S0V9E2</accession>
<dbReference type="AlphaFoldDB" id="A0A8S0V9E2"/>
<protein>
    <submittedName>
        <fullName evidence="2">Uncharacterized protein</fullName>
    </submittedName>
</protein>
<evidence type="ECO:0000256" key="1">
    <source>
        <dbReference type="SAM" id="MobiDB-lite"/>
    </source>
</evidence>
<evidence type="ECO:0000313" key="2">
    <source>
        <dbReference type="EMBL" id="CAA3027540.1"/>
    </source>
</evidence>
<dbReference type="EMBL" id="CACTIH010009208">
    <property type="protein sequence ID" value="CAA3027540.1"/>
    <property type="molecule type" value="Genomic_DNA"/>
</dbReference>
<feature type="region of interest" description="Disordered" evidence="1">
    <location>
        <begin position="23"/>
        <end position="55"/>
    </location>
</feature>
<dbReference type="OrthoDB" id="1930051at2759"/>
<proteinExistence type="predicted"/>
<organism evidence="2 3">
    <name type="scientific">Olea europaea subsp. europaea</name>
    <dbReference type="NCBI Taxonomy" id="158383"/>
    <lineage>
        <taxon>Eukaryota</taxon>
        <taxon>Viridiplantae</taxon>
        <taxon>Streptophyta</taxon>
        <taxon>Embryophyta</taxon>
        <taxon>Tracheophyta</taxon>
        <taxon>Spermatophyta</taxon>
        <taxon>Magnoliopsida</taxon>
        <taxon>eudicotyledons</taxon>
        <taxon>Gunneridae</taxon>
        <taxon>Pentapetalae</taxon>
        <taxon>asterids</taxon>
        <taxon>lamiids</taxon>
        <taxon>Lamiales</taxon>
        <taxon>Oleaceae</taxon>
        <taxon>Oleeae</taxon>
        <taxon>Olea</taxon>
    </lineage>
</organism>
<keyword evidence="3" id="KW-1185">Reference proteome</keyword>
<feature type="region of interest" description="Disordered" evidence="1">
    <location>
        <begin position="102"/>
        <end position="122"/>
    </location>
</feature>
<feature type="compositionally biased region" description="Polar residues" evidence="1">
    <location>
        <begin position="102"/>
        <end position="119"/>
    </location>
</feature>
<sequence>MSTAQREDDVEWELINDDGFVYKRKKRPRLNSTSSTAPPHPPDPAVEEKHRRRRKKRALLKLKDKYLKEFRQWELLSNTLKEMQETANIQTQKRRELNSTSCFDEANSSNQPSAQSTSDSTHRQLIDELFSQAGAQEAIIRDVSFLCDLAEVLCSAQEERLKQQFTDLPIWESSAHELMEALTEQ</sequence>
<dbReference type="PANTHER" id="PTHR35737:SF1">
    <property type="entry name" value="CRYPTIC LOCI REGULATOR"/>
    <property type="match status" value="1"/>
</dbReference>
<gene>
    <name evidence="2" type="ORF">OLEA9_A059967</name>
</gene>
<dbReference type="Gramene" id="OE9A059967T1">
    <property type="protein sequence ID" value="OE9A059967C1"/>
    <property type="gene ID" value="OE9A059967"/>
</dbReference>